<comment type="cofactor">
    <cofactor evidence="7 9">
        <name>Mg(2+)</name>
        <dbReference type="ChEBI" id="CHEBI:18420"/>
    </cofactor>
</comment>
<evidence type="ECO:0000256" key="3">
    <source>
        <dbReference type="ARBA" id="ARBA00022679"/>
    </source>
</evidence>
<feature type="transmembrane region" description="Helical" evidence="7">
    <location>
        <begin position="152"/>
        <end position="177"/>
    </location>
</feature>
<organism evidence="10 11">
    <name type="scientific">Candidatus Thermofonsia Clade 1 bacterium</name>
    <dbReference type="NCBI Taxonomy" id="2364210"/>
    <lineage>
        <taxon>Bacteria</taxon>
        <taxon>Bacillati</taxon>
        <taxon>Chloroflexota</taxon>
        <taxon>Candidatus Thermofontia</taxon>
        <taxon>Candidatus Thermofonsia Clade 1</taxon>
    </lineage>
</organism>
<dbReference type="PROSITE" id="PS01348">
    <property type="entry name" value="MRAY_2"/>
    <property type="match status" value="1"/>
</dbReference>
<feature type="binding site" evidence="9">
    <location>
        <position position="244"/>
    </location>
    <ligand>
        <name>Mg(2+)</name>
        <dbReference type="ChEBI" id="CHEBI:18420"/>
    </ligand>
</feature>
<evidence type="ECO:0000256" key="5">
    <source>
        <dbReference type="ARBA" id="ARBA00022989"/>
    </source>
</evidence>
<keyword evidence="6 7" id="KW-0472">Membrane</keyword>
<dbReference type="Pfam" id="PF00953">
    <property type="entry name" value="Glycos_transf_4"/>
    <property type="match status" value="1"/>
</dbReference>
<dbReference type="GO" id="GO:0008360">
    <property type="term" value="P:regulation of cell shape"/>
    <property type="evidence" value="ECO:0007669"/>
    <property type="project" value="UniProtKB-KW"/>
</dbReference>
<comment type="similarity">
    <text evidence="2 7">Belongs to the glycosyltransferase 4 family. MraY subfamily.</text>
</comment>
<evidence type="ECO:0000313" key="10">
    <source>
        <dbReference type="EMBL" id="PJF31827.1"/>
    </source>
</evidence>
<dbReference type="AlphaFoldDB" id="A0A2M8P2Q8"/>
<dbReference type="GO" id="GO:0005886">
    <property type="term" value="C:plasma membrane"/>
    <property type="evidence" value="ECO:0007669"/>
    <property type="project" value="UniProtKB-SubCell"/>
</dbReference>
<dbReference type="EC" id="2.7.8.13" evidence="7 8"/>
<comment type="function">
    <text evidence="7">Catalyzes the initial step of the lipid cycle reactions in the biosynthesis of the cell wall peptidoglycan: transfers peptidoglycan precursor phospho-MurNAc-pentapeptide from UDP-MurNAc-pentapeptide onto the lipid carrier undecaprenyl phosphate, yielding undecaprenyl-pyrophosphoryl-MurNAc-pentapeptide, known as lipid I.</text>
</comment>
<dbReference type="Proteomes" id="UP000228921">
    <property type="component" value="Unassembled WGS sequence"/>
</dbReference>
<keyword evidence="5 7" id="KW-1133">Transmembrane helix</keyword>
<name>A0A2M8P2Q8_9CHLR</name>
<feature type="transmembrane region" description="Helical" evidence="7">
    <location>
        <begin position="215"/>
        <end position="233"/>
    </location>
</feature>
<keyword evidence="7" id="KW-1003">Cell membrane</keyword>
<keyword evidence="4 7" id="KW-0812">Transmembrane</keyword>
<keyword evidence="7 9" id="KW-0460">Magnesium</keyword>
<dbReference type="EMBL" id="PGTK01000002">
    <property type="protein sequence ID" value="PJF31827.1"/>
    <property type="molecule type" value="Genomic_DNA"/>
</dbReference>
<feature type="transmembrane region" description="Helical" evidence="7">
    <location>
        <begin position="85"/>
        <end position="106"/>
    </location>
</feature>
<dbReference type="InterPro" id="IPR018480">
    <property type="entry name" value="PNAcMuramoyl-5peptid_Trfase_CS"/>
</dbReference>
<dbReference type="Pfam" id="PF10555">
    <property type="entry name" value="MraY_sig1"/>
    <property type="match status" value="1"/>
</dbReference>
<dbReference type="InterPro" id="IPR000715">
    <property type="entry name" value="Glycosyl_transferase_4"/>
</dbReference>
<accession>A0A2M8P2Q8</accession>
<sequence length="338" mass="36129">MIADPLPFALTLGSVTFLLTVIWGSPLVEVLRHLKVGQRIREDSPEWHSSKEGTPTMGGVLILVPVVLITLLLNIANLLRPSETGTGISILVPLYVLVGFGVLGALDDWTKLRNKGEGLSARTKLLAQIGLAGVAAIVISLADGGFQFANEVYIPVMGIALPLPPILFILITIFIIVGSSNATNLTDGMDGLAGTLMACAFVAYGLIALVQGQIYLVQFCFLIVGACFAFLWYNALPAQLFMGDTGSLALGAALGTVAIMTGQWLLLPIIAAVPVAELLSVVAQVLYFRWSGGARLFRRSPLHYHFQMGGWSEAQVVQRFWMIGILSAMIGVALALIR</sequence>
<comment type="catalytic activity">
    <reaction evidence="7">
        <text>UDP-N-acetyl-alpha-D-muramoyl-L-alanyl-gamma-D-glutamyl-meso-2,6-diaminopimeloyl-D-alanyl-D-alanine + di-trans,octa-cis-undecaprenyl phosphate = di-trans,octa-cis-undecaprenyl diphospho-N-acetyl-alpha-D-muramoyl-L-alanyl-D-glutamyl-meso-2,6-diaminopimeloyl-D-alanyl-D-alanine + UMP</text>
        <dbReference type="Rhea" id="RHEA:28386"/>
        <dbReference type="ChEBI" id="CHEBI:57865"/>
        <dbReference type="ChEBI" id="CHEBI:60392"/>
        <dbReference type="ChEBI" id="CHEBI:61386"/>
        <dbReference type="ChEBI" id="CHEBI:61387"/>
        <dbReference type="EC" id="2.7.8.13"/>
    </reaction>
</comment>
<feature type="transmembrane region" description="Helical" evidence="7">
    <location>
        <begin position="189"/>
        <end position="209"/>
    </location>
</feature>
<keyword evidence="3 7" id="KW-0808">Transferase</keyword>
<dbReference type="GO" id="GO:0009252">
    <property type="term" value="P:peptidoglycan biosynthetic process"/>
    <property type="evidence" value="ECO:0007669"/>
    <property type="project" value="UniProtKB-UniRule"/>
</dbReference>
<comment type="pathway">
    <text evidence="7">Cell wall biogenesis; peptidoglycan biosynthesis.</text>
</comment>
<dbReference type="GO" id="GO:0051992">
    <property type="term" value="F:UDP-N-acetylmuramoyl-L-alanyl-D-glutamyl-meso-2,6-diaminopimelyl-D-alanyl-D-alanine:undecaprenyl-phosphate transferase activity"/>
    <property type="evidence" value="ECO:0007669"/>
    <property type="project" value="RHEA"/>
</dbReference>
<evidence type="ECO:0000313" key="11">
    <source>
        <dbReference type="Proteomes" id="UP000228921"/>
    </source>
</evidence>
<evidence type="ECO:0000256" key="1">
    <source>
        <dbReference type="ARBA" id="ARBA00004141"/>
    </source>
</evidence>
<feature type="binding site" evidence="9">
    <location>
        <position position="184"/>
    </location>
    <ligand>
        <name>Mg(2+)</name>
        <dbReference type="ChEBI" id="CHEBI:18420"/>
    </ligand>
</feature>
<keyword evidence="7" id="KW-0961">Cell wall biogenesis/degradation</keyword>
<feature type="transmembrane region" description="Helical" evidence="7">
    <location>
        <begin position="6"/>
        <end position="31"/>
    </location>
</feature>
<evidence type="ECO:0000256" key="8">
    <source>
        <dbReference type="NCBIfam" id="TIGR00445"/>
    </source>
</evidence>
<keyword evidence="7 9" id="KW-0479">Metal-binding</keyword>
<protein>
    <recommendedName>
        <fullName evidence="7 8">Phospho-N-acetylmuramoyl-pentapeptide-transferase</fullName>
        <ecNumber evidence="7 8">2.7.8.13</ecNumber>
    </recommendedName>
    <alternativeName>
        <fullName evidence="7">UDP-MurNAc-pentapeptide phosphotransferase</fullName>
    </alternativeName>
</protein>
<evidence type="ECO:0000256" key="9">
    <source>
        <dbReference type="PIRSR" id="PIRSR600715-1"/>
    </source>
</evidence>
<dbReference type="GO" id="GO:0071555">
    <property type="term" value="P:cell wall organization"/>
    <property type="evidence" value="ECO:0007669"/>
    <property type="project" value="UniProtKB-KW"/>
</dbReference>
<feature type="transmembrane region" description="Helical" evidence="7">
    <location>
        <begin position="60"/>
        <end position="79"/>
    </location>
</feature>
<evidence type="ECO:0000256" key="4">
    <source>
        <dbReference type="ARBA" id="ARBA00022692"/>
    </source>
</evidence>
<dbReference type="GO" id="GO:0046872">
    <property type="term" value="F:metal ion binding"/>
    <property type="evidence" value="ECO:0007669"/>
    <property type="project" value="UniProtKB-KW"/>
</dbReference>
<comment type="caution">
    <text evidence="10">The sequence shown here is derived from an EMBL/GenBank/DDBJ whole genome shotgun (WGS) entry which is preliminary data.</text>
</comment>
<dbReference type="GO" id="GO:0051301">
    <property type="term" value="P:cell division"/>
    <property type="evidence" value="ECO:0007669"/>
    <property type="project" value="UniProtKB-KW"/>
</dbReference>
<dbReference type="CDD" id="cd06852">
    <property type="entry name" value="GT_MraY"/>
    <property type="match status" value="1"/>
</dbReference>
<feature type="transmembrane region" description="Helical" evidence="7">
    <location>
        <begin position="240"/>
        <end position="259"/>
    </location>
</feature>
<evidence type="ECO:0000256" key="2">
    <source>
        <dbReference type="ARBA" id="ARBA00005583"/>
    </source>
</evidence>
<evidence type="ECO:0000256" key="7">
    <source>
        <dbReference type="HAMAP-Rule" id="MF_00038"/>
    </source>
</evidence>
<gene>
    <name evidence="7" type="primary">mraY</name>
    <name evidence="10" type="ORF">CUN51_02470</name>
</gene>
<dbReference type="GO" id="GO:0008963">
    <property type="term" value="F:phospho-N-acetylmuramoyl-pentapeptide-transferase activity"/>
    <property type="evidence" value="ECO:0007669"/>
    <property type="project" value="UniProtKB-UniRule"/>
</dbReference>
<dbReference type="NCBIfam" id="TIGR00445">
    <property type="entry name" value="mraY"/>
    <property type="match status" value="1"/>
</dbReference>
<dbReference type="InterPro" id="IPR003524">
    <property type="entry name" value="PNAcMuramoyl-5peptid_Trfase"/>
</dbReference>
<proteinExistence type="inferred from homology"/>
<keyword evidence="7" id="KW-0131">Cell cycle</keyword>
<keyword evidence="7" id="KW-0573">Peptidoglycan synthesis</keyword>
<keyword evidence="7" id="KW-0132">Cell division</keyword>
<evidence type="ECO:0000256" key="6">
    <source>
        <dbReference type="ARBA" id="ARBA00023136"/>
    </source>
</evidence>
<reference evidence="10 11" key="1">
    <citation type="submission" date="2017-11" db="EMBL/GenBank/DDBJ databases">
        <title>Evolution of Phototrophy in the Chloroflexi Phylum Driven by Horizontal Gene Transfer.</title>
        <authorList>
            <person name="Ward L.M."/>
            <person name="Hemp J."/>
            <person name="Shih P.M."/>
            <person name="Mcglynn S.E."/>
            <person name="Fischer W."/>
        </authorList>
    </citation>
    <scope>NUCLEOTIDE SEQUENCE [LARGE SCALE GENOMIC DNA]</scope>
    <source>
        <strain evidence="10">CP2_2F</strain>
    </source>
</reference>
<dbReference type="PANTHER" id="PTHR22926:SF5">
    <property type="entry name" value="PHOSPHO-N-ACETYLMURAMOYL-PENTAPEPTIDE-TRANSFERASE HOMOLOG"/>
    <property type="match status" value="1"/>
</dbReference>
<feature type="transmembrane region" description="Helical" evidence="7">
    <location>
        <begin position="320"/>
        <end position="337"/>
    </location>
</feature>
<dbReference type="UniPathway" id="UPA00219"/>
<dbReference type="PANTHER" id="PTHR22926">
    <property type="entry name" value="PHOSPHO-N-ACETYLMURAMOYL-PENTAPEPTIDE-TRANSFERASE"/>
    <property type="match status" value="1"/>
</dbReference>
<comment type="subcellular location">
    <subcellularLocation>
        <location evidence="7">Cell membrane</location>
        <topology evidence="7">Multi-pass membrane protein</topology>
    </subcellularLocation>
    <subcellularLocation>
        <location evidence="1">Membrane</location>
        <topology evidence="1">Multi-pass membrane protein</topology>
    </subcellularLocation>
</comment>
<feature type="transmembrane region" description="Helical" evidence="7">
    <location>
        <begin position="126"/>
        <end position="146"/>
    </location>
</feature>
<dbReference type="PROSITE" id="PS01347">
    <property type="entry name" value="MRAY_1"/>
    <property type="match status" value="1"/>
</dbReference>
<keyword evidence="7" id="KW-0133">Cell shape</keyword>
<dbReference type="HAMAP" id="MF_00038">
    <property type="entry name" value="MraY"/>
    <property type="match status" value="1"/>
</dbReference>